<dbReference type="SUPFAM" id="SSF51120">
    <property type="entry name" value="beta-Roll"/>
    <property type="match status" value="2"/>
</dbReference>
<evidence type="ECO:0000256" key="7">
    <source>
        <dbReference type="ARBA" id="ARBA00023136"/>
    </source>
</evidence>
<dbReference type="PROSITE" id="PS00330">
    <property type="entry name" value="HEMOLYSIN_CALCIUM"/>
    <property type="match status" value="1"/>
</dbReference>
<dbReference type="PANTHER" id="PTHR38340">
    <property type="entry name" value="S-LAYER PROTEIN"/>
    <property type="match status" value="1"/>
</dbReference>
<dbReference type="InterPro" id="IPR003995">
    <property type="entry name" value="RTX_toxin_determinant-A"/>
</dbReference>
<proteinExistence type="predicted"/>
<keyword evidence="5" id="KW-0677">Repeat</keyword>
<evidence type="ECO:0000256" key="1">
    <source>
        <dbReference type="ARBA" id="ARBA00004370"/>
    </source>
</evidence>
<name>A0A8J3UK45_9ACTN</name>
<protein>
    <recommendedName>
        <fullName evidence="10">Calcium-binding protein</fullName>
    </recommendedName>
</protein>
<dbReference type="PRINTS" id="PR01488">
    <property type="entry name" value="RTXTOXINA"/>
</dbReference>
<dbReference type="Gene3D" id="2.150.10.10">
    <property type="entry name" value="Serralysin-like metalloprotease, C-terminal"/>
    <property type="match status" value="2"/>
</dbReference>
<dbReference type="GO" id="GO:0005509">
    <property type="term" value="F:calcium ion binding"/>
    <property type="evidence" value="ECO:0007669"/>
    <property type="project" value="InterPro"/>
</dbReference>
<keyword evidence="3" id="KW-0964">Secreted</keyword>
<evidence type="ECO:0000256" key="3">
    <source>
        <dbReference type="ARBA" id="ARBA00022525"/>
    </source>
</evidence>
<evidence type="ECO:0000256" key="5">
    <source>
        <dbReference type="ARBA" id="ARBA00022737"/>
    </source>
</evidence>
<dbReference type="EMBL" id="BOOQ01000005">
    <property type="protein sequence ID" value="GII44746.1"/>
    <property type="molecule type" value="Genomic_DNA"/>
</dbReference>
<dbReference type="PANTHER" id="PTHR38340:SF1">
    <property type="entry name" value="S-LAYER PROTEIN"/>
    <property type="match status" value="1"/>
</dbReference>
<comment type="caution">
    <text evidence="8">The sequence shown here is derived from an EMBL/GenBank/DDBJ whole genome shotgun (WGS) entry which is preliminary data.</text>
</comment>
<keyword evidence="9" id="KW-1185">Reference proteome</keyword>
<gene>
    <name evidence="8" type="ORF">Psi02_11700</name>
</gene>
<keyword evidence="7" id="KW-0472">Membrane</keyword>
<sequence>MSPVRATAEAGATAGAQTLPTPPLPAVTVAGQGLAGDLVYADDQHYDTYYALPSAISADAVTIAYELFGHYERPGASTLIGSHVLNRKTGATVDLGDVKIVGLSQDGKKVVYISQCSGCKQGLYVEDLATRVANRLDWSYGGCCVRLWASFDGSRTAVFWSEFPHTTEPGDDGRRWYVRDLPTGVYKMLKDPEDPGFDTFQTGSAVSPGGRFIAYERQETSSGGRRVVAFDQVTGQYTRVTVTMGGMGVGGISNSGKLVFETSEKLVPQDTNSDLDIYVRDLVSGAVTLISTDEAGAAAGASIVKPLITADGRYVTYGRWRGGLESVFANLATGAQRVLTGLDGDKSAIYTDLSSYGHEVLALSRNGRYLAMSARTEAGRPGIVLRDQAQDCAGDFVTATGSGSEPLYGSPFDDVLYGSPGQDTIYGYGGNDVVCGLGGDDVVDGGPGDDALYGGEGDDRIEGNEGDDVVEGGVGADTLNGGIGTDALLYRYATAGVDVSLSRVTPNGMPGEGDLVFNDFEQIYGSAHDDTLSGRDNSEKLVGHAGDDLLLGMDGNDELWGGDGHDVLVGMAGDDYLNGGPGPSDSCAGGPGTNGFGDCRFTSNVP</sequence>
<comment type="subcellular location">
    <subcellularLocation>
        <location evidence="1">Membrane</location>
    </subcellularLocation>
    <subcellularLocation>
        <location evidence="2">Secreted</location>
    </subcellularLocation>
</comment>
<dbReference type="PRINTS" id="PR00313">
    <property type="entry name" value="CABNDNGRPT"/>
</dbReference>
<evidence type="ECO:0000313" key="8">
    <source>
        <dbReference type="EMBL" id="GII44746.1"/>
    </source>
</evidence>
<evidence type="ECO:0008006" key="10">
    <source>
        <dbReference type="Google" id="ProtNLM"/>
    </source>
</evidence>
<accession>A0A8J3UK45</accession>
<evidence type="ECO:0000256" key="4">
    <source>
        <dbReference type="ARBA" id="ARBA00022656"/>
    </source>
</evidence>
<reference evidence="8" key="1">
    <citation type="submission" date="2021-01" db="EMBL/GenBank/DDBJ databases">
        <title>Whole genome shotgun sequence of Planotetraspora silvatica NBRC 100141.</title>
        <authorList>
            <person name="Komaki H."/>
            <person name="Tamura T."/>
        </authorList>
    </citation>
    <scope>NUCLEOTIDE SEQUENCE</scope>
    <source>
        <strain evidence="8">NBRC 100141</strain>
    </source>
</reference>
<dbReference type="InterPro" id="IPR018511">
    <property type="entry name" value="Hemolysin-typ_Ca-bd_CS"/>
</dbReference>
<organism evidence="8 9">
    <name type="scientific">Planotetraspora silvatica</name>
    <dbReference type="NCBI Taxonomy" id="234614"/>
    <lineage>
        <taxon>Bacteria</taxon>
        <taxon>Bacillati</taxon>
        <taxon>Actinomycetota</taxon>
        <taxon>Actinomycetes</taxon>
        <taxon>Streptosporangiales</taxon>
        <taxon>Streptosporangiaceae</taxon>
        <taxon>Planotetraspora</taxon>
    </lineage>
</organism>
<evidence type="ECO:0000256" key="2">
    <source>
        <dbReference type="ARBA" id="ARBA00004613"/>
    </source>
</evidence>
<evidence type="ECO:0000256" key="6">
    <source>
        <dbReference type="ARBA" id="ARBA00023026"/>
    </source>
</evidence>
<keyword evidence="6" id="KW-0843">Virulence</keyword>
<dbReference type="GO" id="GO:0016020">
    <property type="term" value="C:membrane"/>
    <property type="evidence" value="ECO:0007669"/>
    <property type="project" value="UniProtKB-SubCell"/>
</dbReference>
<dbReference type="GO" id="GO:0090729">
    <property type="term" value="F:toxin activity"/>
    <property type="evidence" value="ECO:0007669"/>
    <property type="project" value="UniProtKB-KW"/>
</dbReference>
<dbReference type="SUPFAM" id="SSF82171">
    <property type="entry name" value="DPP6 N-terminal domain-like"/>
    <property type="match status" value="1"/>
</dbReference>
<evidence type="ECO:0000313" key="9">
    <source>
        <dbReference type="Proteomes" id="UP000644610"/>
    </source>
</evidence>
<dbReference type="InterPro" id="IPR001343">
    <property type="entry name" value="Hemolysn_Ca-bd"/>
</dbReference>
<keyword evidence="4" id="KW-0800">Toxin</keyword>
<dbReference type="Proteomes" id="UP000644610">
    <property type="component" value="Unassembled WGS sequence"/>
</dbReference>
<dbReference type="InterPro" id="IPR011049">
    <property type="entry name" value="Serralysin-like_metalloprot_C"/>
</dbReference>
<dbReference type="Pfam" id="PF00353">
    <property type="entry name" value="HemolysinCabind"/>
    <property type="match status" value="4"/>
</dbReference>
<dbReference type="GO" id="GO:0005576">
    <property type="term" value="C:extracellular region"/>
    <property type="evidence" value="ECO:0007669"/>
    <property type="project" value="UniProtKB-SubCell"/>
</dbReference>
<dbReference type="InterPro" id="IPR050557">
    <property type="entry name" value="RTX_toxin/Mannuronan_C5-epim"/>
</dbReference>
<dbReference type="AlphaFoldDB" id="A0A8J3UK45"/>